<accession>A0ABU1A3G3</accession>
<reference evidence="3 4" key="1">
    <citation type="submission" date="2023-08" db="EMBL/GenBank/DDBJ databases">
        <title>Mesonia sp. MT50, isolated from deep-sea sediment of the Mariana Trench.</title>
        <authorList>
            <person name="Fu H."/>
        </authorList>
    </citation>
    <scope>NUCLEOTIDE SEQUENCE [LARGE SCALE GENOMIC DNA]</scope>
    <source>
        <strain evidence="3 4">MT50</strain>
    </source>
</reference>
<name>A0ABU1A3G3_9FLAO</name>
<gene>
    <name evidence="3" type="ORF">RBU60_11730</name>
</gene>
<comment type="caution">
    <text evidence="3">The sequence shown here is derived from an EMBL/GenBank/DDBJ whole genome shotgun (WGS) entry which is preliminary data.</text>
</comment>
<dbReference type="RefSeq" id="WP_308865241.1">
    <property type="nucleotide sequence ID" value="NZ_JAVHUL010000035.1"/>
</dbReference>
<evidence type="ECO:0000256" key="1">
    <source>
        <dbReference type="SAM" id="Coils"/>
    </source>
</evidence>
<organism evidence="3 4">
    <name type="scientific">Mesonia profundi</name>
    <dbReference type="NCBI Taxonomy" id="3070998"/>
    <lineage>
        <taxon>Bacteria</taxon>
        <taxon>Pseudomonadati</taxon>
        <taxon>Bacteroidota</taxon>
        <taxon>Flavobacteriia</taxon>
        <taxon>Flavobacteriales</taxon>
        <taxon>Flavobacteriaceae</taxon>
        <taxon>Mesonia</taxon>
    </lineage>
</organism>
<feature type="coiled-coil region" evidence="1">
    <location>
        <begin position="32"/>
        <end position="107"/>
    </location>
</feature>
<feature type="chain" id="PRO_5045763201" description="Outer membrane protein beta-barrel domain-containing protein" evidence="2">
    <location>
        <begin position="23"/>
        <end position="353"/>
    </location>
</feature>
<dbReference type="EMBL" id="JAVHUL010000035">
    <property type="protein sequence ID" value="MDQ7918247.1"/>
    <property type="molecule type" value="Genomic_DNA"/>
</dbReference>
<feature type="signal peptide" evidence="2">
    <location>
        <begin position="1"/>
        <end position="22"/>
    </location>
</feature>
<proteinExistence type="predicted"/>
<sequence length="353" mass="40190">MKSIIISLSILLSLFIAQNMQAQITIQVNSGIDLKIESLQKQKDKVQRVEKQKLKAEVEAIKMRLKANEISEQEAETLKKAAAEKRAMNIENQLDIIDANIALLERNAVTEDGEETVDVYYRKLDYLKYKEEDEKEEEDYDSIPKTTTSGLTMAFGLNNAIIDGQSLDDSPYKIGGSRFFELGYEFETNLISSGFARIRYGLSFQFNGLKADDNLYFVTDGDQTYLEEYPINLDKAKLRMDNLVIPLHFEFGPKTLTYGKKGAYYDTSNFKIGLGGYAGVNLNTIQKLKYEENGNNRKTKLSQNYNTSNFIYGLSAYIGYDNWALYAKYDLNPIFKDNAVEQNNVSVGLRLSY</sequence>
<keyword evidence="1" id="KW-0175">Coiled coil</keyword>
<protein>
    <recommendedName>
        <fullName evidence="5">Outer membrane protein beta-barrel domain-containing protein</fullName>
    </recommendedName>
</protein>
<keyword evidence="4" id="KW-1185">Reference proteome</keyword>
<evidence type="ECO:0008006" key="5">
    <source>
        <dbReference type="Google" id="ProtNLM"/>
    </source>
</evidence>
<dbReference type="Proteomes" id="UP001230915">
    <property type="component" value="Unassembled WGS sequence"/>
</dbReference>
<evidence type="ECO:0000313" key="3">
    <source>
        <dbReference type="EMBL" id="MDQ7918247.1"/>
    </source>
</evidence>
<keyword evidence="2" id="KW-0732">Signal</keyword>
<evidence type="ECO:0000256" key="2">
    <source>
        <dbReference type="SAM" id="SignalP"/>
    </source>
</evidence>
<evidence type="ECO:0000313" key="4">
    <source>
        <dbReference type="Proteomes" id="UP001230915"/>
    </source>
</evidence>